<name>A0AAE3DRU3_9FIRM</name>
<dbReference type="InterPro" id="IPR029052">
    <property type="entry name" value="Metallo-depent_PP-like"/>
</dbReference>
<dbReference type="RefSeq" id="WP_227614644.1">
    <property type="nucleotide sequence ID" value="NZ_JAJEPR010000006.1"/>
</dbReference>
<feature type="domain" description="Calcineurin-like phosphoesterase" evidence="1">
    <location>
        <begin position="6"/>
        <end position="116"/>
    </location>
</feature>
<dbReference type="Pfam" id="PF00149">
    <property type="entry name" value="Metallophos"/>
    <property type="match status" value="1"/>
</dbReference>
<protein>
    <submittedName>
        <fullName evidence="2">Metallophosphoesterase family protein</fullName>
    </submittedName>
</protein>
<evidence type="ECO:0000313" key="3">
    <source>
        <dbReference type="Proteomes" id="UP001197875"/>
    </source>
</evidence>
<organism evidence="2 3">
    <name type="scientific">Fusicatenibacter faecihominis</name>
    <dbReference type="NCBI Taxonomy" id="2881276"/>
    <lineage>
        <taxon>Bacteria</taxon>
        <taxon>Bacillati</taxon>
        <taxon>Bacillota</taxon>
        <taxon>Clostridia</taxon>
        <taxon>Lachnospirales</taxon>
        <taxon>Lachnospiraceae</taxon>
        <taxon>Fusicatenibacter</taxon>
    </lineage>
</organism>
<accession>A0AAE3DRU3</accession>
<dbReference type="InterPro" id="IPR004843">
    <property type="entry name" value="Calcineurin-like_PHP"/>
</dbReference>
<reference evidence="2 3" key="1">
    <citation type="submission" date="2021-10" db="EMBL/GenBank/DDBJ databases">
        <title>Anaerobic single-cell dispensing facilitates the cultivation of human gut bacteria.</title>
        <authorList>
            <person name="Afrizal A."/>
        </authorList>
    </citation>
    <scope>NUCLEOTIDE SEQUENCE [LARGE SCALE GENOMIC DNA]</scope>
    <source>
        <strain evidence="2 3">CLA-AA-H277</strain>
    </source>
</reference>
<evidence type="ECO:0000259" key="1">
    <source>
        <dbReference type="Pfam" id="PF00149"/>
    </source>
</evidence>
<dbReference type="AlphaFoldDB" id="A0AAE3DRU3"/>
<dbReference type="GO" id="GO:0016787">
    <property type="term" value="F:hydrolase activity"/>
    <property type="evidence" value="ECO:0007669"/>
    <property type="project" value="InterPro"/>
</dbReference>
<dbReference type="Proteomes" id="UP001197875">
    <property type="component" value="Unassembled WGS sequence"/>
</dbReference>
<dbReference type="SUPFAM" id="SSF56300">
    <property type="entry name" value="Metallo-dependent phosphatases"/>
    <property type="match status" value="1"/>
</dbReference>
<sequence length="202" mass="23896">MANRYISDLHFFHKNVTAMGSNFDNRPFQDIEEMHEGIRKRWNQEVAPKDDVYVLGDLIWNLRNGNREAAKELLDSLNGKLHLILGNHDRTADPLFDECFEEVTPYKRLTELLDEQKRTVILSHYYMPFYEHHMHGAILLHGHSHRSQEADLERKITAELQAKGMALQIYNVGCMYPYIDYTPRTLQQIMDGYERWQKECVK</sequence>
<evidence type="ECO:0000313" key="2">
    <source>
        <dbReference type="EMBL" id="MCC2189235.1"/>
    </source>
</evidence>
<dbReference type="EMBL" id="JAJEPR010000006">
    <property type="protein sequence ID" value="MCC2189235.1"/>
    <property type="molecule type" value="Genomic_DNA"/>
</dbReference>
<keyword evidence="3" id="KW-1185">Reference proteome</keyword>
<gene>
    <name evidence="2" type="ORF">LKD71_05310</name>
</gene>
<dbReference type="Gene3D" id="3.60.21.10">
    <property type="match status" value="1"/>
</dbReference>
<comment type="caution">
    <text evidence="2">The sequence shown here is derived from an EMBL/GenBank/DDBJ whole genome shotgun (WGS) entry which is preliminary data.</text>
</comment>
<proteinExistence type="predicted"/>